<evidence type="ECO:0000313" key="3">
    <source>
        <dbReference type="EMBL" id="KIJ93149.1"/>
    </source>
</evidence>
<feature type="signal peptide" evidence="1">
    <location>
        <begin position="1"/>
        <end position="18"/>
    </location>
</feature>
<dbReference type="SMART" id="SM00198">
    <property type="entry name" value="SCP"/>
    <property type="match status" value="1"/>
</dbReference>
<dbReference type="InterPro" id="IPR014044">
    <property type="entry name" value="CAP_dom"/>
</dbReference>
<feature type="domain" description="SCP" evidence="2">
    <location>
        <begin position="28"/>
        <end position="123"/>
    </location>
</feature>
<name>A0A0C9WIL4_9AGAR</name>
<keyword evidence="4" id="KW-1185">Reference proteome</keyword>
<proteinExistence type="predicted"/>
<dbReference type="Pfam" id="PF00188">
    <property type="entry name" value="CAP"/>
    <property type="match status" value="1"/>
</dbReference>
<organism evidence="3 4">
    <name type="scientific">Laccaria amethystina LaAM-08-1</name>
    <dbReference type="NCBI Taxonomy" id="1095629"/>
    <lineage>
        <taxon>Eukaryota</taxon>
        <taxon>Fungi</taxon>
        <taxon>Dikarya</taxon>
        <taxon>Basidiomycota</taxon>
        <taxon>Agaricomycotina</taxon>
        <taxon>Agaricomycetes</taxon>
        <taxon>Agaricomycetidae</taxon>
        <taxon>Agaricales</taxon>
        <taxon>Agaricineae</taxon>
        <taxon>Hydnangiaceae</taxon>
        <taxon>Laccaria</taxon>
    </lineage>
</organism>
<dbReference type="OrthoDB" id="337038at2759"/>
<dbReference type="Gene3D" id="3.40.33.10">
    <property type="entry name" value="CAP"/>
    <property type="match status" value="1"/>
</dbReference>
<dbReference type="EMBL" id="KN838862">
    <property type="protein sequence ID" value="KIJ93149.1"/>
    <property type="molecule type" value="Genomic_DNA"/>
</dbReference>
<evidence type="ECO:0000259" key="2">
    <source>
        <dbReference type="SMART" id="SM00198"/>
    </source>
</evidence>
<protein>
    <recommendedName>
        <fullName evidence="2">SCP domain-containing protein</fullName>
    </recommendedName>
</protein>
<reference evidence="3 4" key="1">
    <citation type="submission" date="2014-04" db="EMBL/GenBank/DDBJ databases">
        <authorList>
            <consortium name="DOE Joint Genome Institute"/>
            <person name="Kuo A."/>
            <person name="Kohler A."/>
            <person name="Nagy L.G."/>
            <person name="Floudas D."/>
            <person name="Copeland A."/>
            <person name="Barry K.W."/>
            <person name="Cichocki N."/>
            <person name="Veneault-Fourrey C."/>
            <person name="LaButti K."/>
            <person name="Lindquist E.A."/>
            <person name="Lipzen A."/>
            <person name="Lundell T."/>
            <person name="Morin E."/>
            <person name="Murat C."/>
            <person name="Sun H."/>
            <person name="Tunlid A."/>
            <person name="Henrissat B."/>
            <person name="Grigoriev I.V."/>
            <person name="Hibbett D.S."/>
            <person name="Martin F."/>
            <person name="Nordberg H.P."/>
            <person name="Cantor M.N."/>
            <person name="Hua S.X."/>
        </authorList>
    </citation>
    <scope>NUCLEOTIDE SEQUENCE [LARGE SCALE GENOMIC DNA]</scope>
    <source>
        <strain evidence="3 4">LaAM-08-1</strain>
    </source>
</reference>
<dbReference type="STRING" id="1095629.A0A0C9WIL4"/>
<sequence>MYVVALLLASTLALCGLATPLVQGPTPAFKNEVISLHNSNRAHYGARPVTWNDALYPATLQWANACKFQHSQSGGKYGENLFAASGSGVNFAQSINGWMSESAKYNCTKFLKAWYTTPTNIDFFIIIR</sequence>
<evidence type="ECO:0000313" key="4">
    <source>
        <dbReference type="Proteomes" id="UP000054477"/>
    </source>
</evidence>
<dbReference type="InterPro" id="IPR035940">
    <property type="entry name" value="CAP_sf"/>
</dbReference>
<keyword evidence="1" id="KW-0732">Signal</keyword>
<dbReference type="AlphaFoldDB" id="A0A0C9WIL4"/>
<dbReference type="HOGENOM" id="CLU_1927942_0_0_1"/>
<feature type="chain" id="PRO_5002205340" description="SCP domain-containing protein" evidence="1">
    <location>
        <begin position="19"/>
        <end position="128"/>
    </location>
</feature>
<evidence type="ECO:0000256" key="1">
    <source>
        <dbReference type="SAM" id="SignalP"/>
    </source>
</evidence>
<gene>
    <name evidence="3" type="ORF">K443DRAFT_112517</name>
</gene>
<accession>A0A0C9WIL4</accession>
<dbReference type="SUPFAM" id="SSF55797">
    <property type="entry name" value="PR-1-like"/>
    <property type="match status" value="1"/>
</dbReference>
<dbReference type="Proteomes" id="UP000054477">
    <property type="component" value="Unassembled WGS sequence"/>
</dbReference>
<reference evidence="4" key="2">
    <citation type="submission" date="2015-01" db="EMBL/GenBank/DDBJ databases">
        <title>Evolutionary Origins and Diversification of the Mycorrhizal Mutualists.</title>
        <authorList>
            <consortium name="DOE Joint Genome Institute"/>
            <consortium name="Mycorrhizal Genomics Consortium"/>
            <person name="Kohler A."/>
            <person name="Kuo A."/>
            <person name="Nagy L.G."/>
            <person name="Floudas D."/>
            <person name="Copeland A."/>
            <person name="Barry K.W."/>
            <person name="Cichocki N."/>
            <person name="Veneault-Fourrey C."/>
            <person name="LaButti K."/>
            <person name="Lindquist E.A."/>
            <person name="Lipzen A."/>
            <person name="Lundell T."/>
            <person name="Morin E."/>
            <person name="Murat C."/>
            <person name="Riley R."/>
            <person name="Ohm R."/>
            <person name="Sun H."/>
            <person name="Tunlid A."/>
            <person name="Henrissat B."/>
            <person name="Grigoriev I.V."/>
            <person name="Hibbett D.S."/>
            <person name="Martin F."/>
        </authorList>
    </citation>
    <scope>NUCLEOTIDE SEQUENCE [LARGE SCALE GENOMIC DNA]</scope>
    <source>
        <strain evidence="4">LaAM-08-1</strain>
    </source>
</reference>